<comment type="caution">
    <text evidence="1">The sequence shown here is derived from an EMBL/GenBank/DDBJ whole genome shotgun (WGS) entry which is preliminary data.</text>
</comment>
<sequence length="522" mass="58264">MSQAGWKKIDSAFREVITSDDEQVRDRVASALREQQTAEVSRDSLLRNGDLISKHVWMTIEAQKLLSMWDPSAELHPVRDEDRSVVGMVDSKTGNIVAFTAKLSDRADVDVGLLSGRYAVISYADLMVCVFDSFDAYQAKWVETFETISPPDVDNDAEETEDLIKSLHETSAAGDMDGMMRAIMSQIPIDANENSGEVLGSRFDQLAQFANQYKAPTTIREARQQAASIFRNNSDNILEGVIKGLYLRGTDDVDDNNLRHCAIASLLIATRHLHEIAGVNFNESNPFSNLKANTGDDKIIQAFHLGKNYIFFGEEPLVDGNAFQIVGDVDFDTAFYIDVRTRQIVDVAEELREHSVDQEELTATPNEPEELRAVTPVSDVERRFPHLVELINGHDHEHLKIVAHNIKIMAGAPRDQLEQFTDLALKMASLEFKGEELATVNAYIRVRYAMRDSGFERWVTTHSGEAIVGFSTQSVNAKGSCIMLNHMGGTPDQFVDQQVALFGTDTLYFVNADGISKFTRTM</sequence>
<dbReference type="Proteomes" id="UP000449004">
    <property type="component" value="Unassembled WGS sequence"/>
</dbReference>
<dbReference type="AlphaFoldDB" id="A0A7V7YDV1"/>
<gene>
    <name evidence="1" type="ORF">F9K92_15780</name>
</gene>
<proteinExistence type="predicted"/>
<evidence type="ECO:0000313" key="1">
    <source>
        <dbReference type="EMBL" id="KAB7628903.1"/>
    </source>
</evidence>
<evidence type="ECO:0000313" key="2">
    <source>
        <dbReference type="Proteomes" id="UP000449004"/>
    </source>
</evidence>
<organism evidence="1 2">
    <name type="scientific">Stenotrophomonas rhizophila</name>
    <dbReference type="NCBI Taxonomy" id="216778"/>
    <lineage>
        <taxon>Bacteria</taxon>
        <taxon>Pseudomonadati</taxon>
        <taxon>Pseudomonadota</taxon>
        <taxon>Gammaproteobacteria</taxon>
        <taxon>Lysobacterales</taxon>
        <taxon>Lysobacteraceae</taxon>
        <taxon>Stenotrophomonas</taxon>
    </lineage>
</organism>
<name>A0A7V7YDV1_9GAMM</name>
<protein>
    <submittedName>
        <fullName evidence="1">Uncharacterized protein</fullName>
    </submittedName>
</protein>
<dbReference type="EMBL" id="WELC01000023">
    <property type="protein sequence ID" value="KAB7628903.1"/>
    <property type="molecule type" value="Genomic_DNA"/>
</dbReference>
<dbReference type="RefSeq" id="WP_152153987.1">
    <property type="nucleotide sequence ID" value="NZ_WELC01000023.1"/>
</dbReference>
<accession>A0A7V7YDV1</accession>
<reference evidence="1 2" key="1">
    <citation type="submission" date="2019-10" db="EMBL/GenBank/DDBJ databases">
        <title>Halotolerant bacteria associated to Saharan-endemic halophytes Stipa tenacissima L. and Atriplex halimus L mitigate salt stress and promote growth of tomato plants.</title>
        <authorList>
            <person name="Dif G."/>
        </authorList>
    </citation>
    <scope>NUCLEOTIDE SEQUENCE [LARGE SCALE GENOMIC DNA]</scope>
    <source>
        <strain evidence="1 2">IS26</strain>
    </source>
</reference>